<proteinExistence type="predicted"/>
<dbReference type="EMBL" id="BAABJO010000018">
    <property type="protein sequence ID" value="GAA5128220.1"/>
    <property type="molecule type" value="Genomic_DNA"/>
</dbReference>
<evidence type="ECO:0000313" key="3">
    <source>
        <dbReference type="Proteomes" id="UP001500804"/>
    </source>
</evidence>
<accession>A0ABP9NQ64</accession>
<dbReference type="Proteomes" id="UP001500804">
    <property type="component" value="Unassembled WGS sequence"/>
</dbReference>
<sequence>MQRYVVPLQCRRCGSERAHAVVYLGTIIARVTCSECGEVVAPRPDVLLERYLRDFELRLADKPGKMLRHARTRPVDFLFHYLPLGLIRKPGEILREWTVLVGASSPGPARTPGCAERRPAGVPGTAPRRS</sequence>
<name>A0ABP9NQ64_9PSEU</name>
<protein>
    <recommendedName>
        <fullName evidence="4">Bh protein</fullName>
    </recommendedName>
</protein>
<organism evidence="2 3">
    <name type="scientific">Pseudonocardia adelaidensis</name>
    <dbReference type="NCBI Taxonomy" id="648754"/>
    <lineage>
        <taxon>Bacteria</taxon>
        <taxon>Bacillati</taxon>
        <taxon>Actinomycetota</taxon>
        <taxon>Actinomycetes</taxon>
        <taxon>Pseudonocardiales</taxon>
        <taxon>Pseudonocardiaceae</taxon>
        <taxon>Pseudonocardia</taxon>
    </lineage>
</organism>
<feature type="region of interest" description="Disordered" evidence="1">
    <location>
        <begin position="104"/>
        <end position="130"/>
    </location>
</feature>
<keyword evidence="3" id="KW-1185">Reference proteome</keyword>
<reference evidence="3" key="1">
    <citation type="journal article" date="2019" name="Int. J. Syst. Evol. Microbiol.">
        <title>The Global Catalogue of Microorganisms (GCM) 10K type strain sequencing project: providing services to taxonomists for standard genome sequencing and annotation.</title>
        <authorList>
            <consortium name="The Broad Institute Genomics Platform"/>
            <consortium name="The Broad Institute Genome Sequencing Center for Infectious Disease"/>
            <person name="Wu L."/>
            <person name="Ma J."/>
        </authorList>
    </citation>
    <scope>NUCLEOTIDE SEQUENCE [LARGE SCALE GENOMIC DNA]</scope>
    <source>
        <strain evidence="3">JCM 18302</strain>
    </source>
</reference>
<comment type="caution">
    <text evidence="2">The sequence shown here is derived from an EMBL/GenBank/DDBJ whole genome shotgun (WGS) entry which is preliminary data.</text>
</comment>
<evidence type="ECO:0000256" key="1">
    <source>
        <dbReference type="SAM" id="MobiDB-lite"/>
    </source>
</evidence>
<gene>
    <name evidence="2" type="ORF">GCM10023320_46790</name>
</gene>
<dbReference type="RefSeq" id="WP_345607435.1">
    <property type="nucleotide sequence ID" value="NZ_BAABJO010000018.1"/>
</dbReference>
<evidence type="ECO:0008006" key="4">
    <source>
        <dbReference type="Google" id="ProtNLM"/>
    </source>
</evidence>
<evidence type="ECO:0000313" key="2">
    <source>
        <dbReference type="EMBL" id="GAA5128220.1"/>
    </source>
</evidence>